<keyword evidence="5" id="KW-0472">Membrane</keyword>
<comment type="similarity">
    <text evidence="1 4">Belongs to the plant dirigent protein family.</text>
</comment>
<dbReference type="Gene3D" id="2.40.480.10">
    <property type="entry name" value="Allene oxide cyclase-like"/>
    <property type="match status" value="1"/>
</dbReference>
<sequence>MIPSNLPTHGSFAATRMATFNATIVLLSLASVAILAAGKEPTTQLHFYMHDKISNPIATAVRVIEGPQTSSAPGINFGDIYAVDDPLTTGPSPSSPLVGRAQGFSAMASQDPAAVALLLTVNLVFTEGEYKGSTLAILSRDAISPVRELPVVGGSGAFRLARGYVLMKTYSFSQTLGDAILEWDVYVMH</sequence>
<dbReference type="InterPro" id="IPR044859">
    <property type="entry name" value="Allene_oxi_cyc_Dirigent"/>
</dbReference>
<dbReference type="GO" id="GO:0009699">
    <property type="term" value="P:phenylpropanoid biosynthetic process"/>
    <property type="evidence" value="ECO:0007669"/>
    <property type="project" value="UniProtKB-ARBA"/>
</dbReference>
<dbReference type="InterPro" id="IPR004265">
    <property type="entry name" value="Dirigent"/>
</dbReference>
<comment type="function">
    <text evidence="4">Dirigent proteins impart stereoselectivity on the phenoxy radical-coupling reaction, yielding optically active lignans from two molecules of coniferyl alcohol in the biosynthesis of lignans, flavonolignans, and alkaloids and thus plays a central role in plant secondary metabolism.</text>
</comment>
<protein>
    <recommendedName>
        <fullName evidence="4">Dirigent protein</fullName>
    </recommendedName>
</protein>
<evidence type="ECO:0000256" key="5">
    <source>
        <dbReference type="SAM" id="Phobius"/>
    </source>
</evidence>
<evidence type="ECO:0000256" key="4">
    <source>
        <dbReference type="RuleBase" id="RU363099"/>
    </source>
</evidence>
<reference evidence="6" key="1">
    <citation type="submission" date="2022-05" db="EMBL/GenBank/DDBJ databases">
        <title>The Musa troglodytarum L. genome provides insights into the mechanism of non-climacteric behaviour and enrichment of carotenoids.</title>
        <authorList>
            <person name="Wang J."/>
        </authorList>
    </citation>
    <scope>NUCLEOTIDE SEQUENCE</scope>
    <source>
        <tissue evidence="6">Leaf</tissue>
    </source>
</reference>
<dbReference type="EMBL" id="CP097511">
    <property type="protein sequence ID" value="URE44386.1"/>
    <property type="molecule type" value="Genomic_DNA"/>
</dbReference>
<evidence type="ECO:0000256" key="3">
    <source>
        <dbReference type="ARBA" id="ARBA00022525"/>
    </source>
</evidence>
<comment type="subunit">
    <text evidence="2 4">Homodimer.</text>
</comment>
<dbReference type="AlphaFoldDB" id="A0A9E7I2T2"/>
<evidence type="ECO:0000313" key="7">
    <source>
        <dbReference type="Proteomes" id="UP001055439"/>
    </source>
</evidence>
<evidence type="ECO:0000256" key="2">
    <source>
        <dbReference type="ARBA" id="ARBA00011738"/>
    </source>
</evidence>
<keyword evidence="7" id="KW-1185">Reference proteome</keyword>
<gene>
    <name evidence="6" type="ORF">MUK42_15277</name>
</gene>
<feature type="transmembrane region" description="Helical" evidence="5">
    <location>
        <begin position="20"/>
        <end position="38"/>
    </location>
</feature>
<evidence type="ECO:0000313" key="6">
    <source>
        <dbReference type="EMBL" id="URE44386.1"/>
    </source>
</evidence>
<dbReference type="Proteomes" id="UP001055439">
    <property type="component" value="Chromosome 9"/>
</dbReference>
<organism evidence="6 7">
    <name type="scientific">Musa troglodytarum</name>
    <name type="common">fe'i banana</name>
    <dbReference type="NCBI Taxonomy" id="320322"/>
    <lineage>
        <taxon>Eukaryota</taxon>
        <taxon>Viridiplantae</taxon>
        <taxon>Streptophyta</taxon>
        <taxon>Embryophyta</taxon>
        <taxon>Tracheophyta</taxon>
        <taxon>Spermatophyta</taxon>
        <taxon>Magnoliopsida</taxon>
        <taxon>Liliopsida</taxon>
        <taxon>Zingiberales</taxon>
        <taxon>Musaceae</taxon>
        <taxon>Musa</taxon>
    </lineage>
</organism>
<accession>A0A9E7I2T2</accession>
<keyword evidence="4" id="KW-0052">Apoplast</keyword>
<name>A0A9E7I2T2_9LILI</name>
<comment type="subcellular location">
    <subcellularLocation>
        <location evidence="4">Secreted</location>
        <location evidence="4">Extracellular space</location>
        <location evidence="4">Apoplast</location>
    </subcellularLocation>
</comment>
<keyword evidence="3 4" id="KW-0964">Secreted</keyword>
<keyword evidence="5" id="KW-1133">Transmembrane helix</keyword>
<keyword evidence="5" id="KW-0812">Transmembrane</keyword>
<evidence type="ECO:0000256" key="1">
    <source>
        <dbReference type="ARBA" id="ARBA00010746"/>
    </source>
</evidence>
<proteinExistence type="inferred from homology"/>
<dbReference type="PANTHER" id="PTHR21495">
    <property type="entry name" value="NUCLEOPORIN-RELATED"/>
    <property type="match status" value="1"/>
</dbReference>
<dbReference type="GO" id="GO:0048046">
    <property type="term" value="C:apoplast"/>
    <property type="evidence" value="ECO:0007669"/>
    <property type="project" value="UniProtKB-SubCell"/>
</dbReference>
<dbReference type="OrthoDB" id="1864232at2759"/>
<dbReference type="Pfam" id="PF03018">
    <property type="entry name" value="Dirigent"/>
    <property type="match status" value="1"/>
</dbReference>